<evidence type="ECO:0000313" key="3">
    <source>
        <dbReference type="Proteomes" id="UP000652761"/>
    </source>
</evidence>
<protein>
    <submittedName>
        <fullName evidence="2">Uncharacterized protein</fullName>
    </submittedName>
</protein>
<keyword evidence="3" id="KW-1185">Reference proteome</keyword>
<evidence type="ECO:0000313" key="2">
    <source>
        <dbReference type="EMBL" id="MQL78073.1"/>
    </source>
</evidence>
<name>A0A843U9Q6_COLES</name>
<feature type="compositionally biased region" description="Low complexity" evidence="1">
    <location>
        <begin position="52"/>
        <end position="72"/>
    </location>
</feature>
<proteinExistence type="predicted"/>
<dbReference type="AlphaFoldDB" id="A0A843U9Q6"/>
<evidence type="ECO:0000256" key="1">
    <source>
        <dbReference type="SAM" id="MobiDB-lite"/>
    </source>
</evidence>
<reference evidence="2" key="1">
    <citation type="submission" date="2017-07" db="EMBL/GenBank/DDBJ databases">
        <title>Taro Niue Genome Assembly and Annotation.</title>
        <authorList>
            <person name="Atibalentja N."/>
            <person name="Keating K."/>
            <person name="Fields C.J."/>
        </authorList>
    </citation>
    <scope>NUCLEOTIDE SEQUENCE</scope>
    <source>
        <strain evidence="2">Niue_2</strain>
        <tissue evidence="2">Leaf</tissue>
    </source>
</reference>
<comment type="caution">
    <text evidence="2">The sequence shown here is derived from an EMBL/GenBank/DDBJ whole genome shotgun (WGS) entry which is preliminary data.</text>
</comment>
<dbReference type="EMBL" id="NMUH01000380">
    <property type="protein sequence ID" value="MQL78073.1"/>
    <property type="molecule type" value="Genomic_DNA"/>
</dbReference>
<dbReference type="Proteomes" id="UP000652761">
    <property type="component" value="Unassembled WGS sequence"/>
</dbReference>
<organism evidence="2 3">
    <name type="scientific">Colocasia esculenta</name>
    <name type="common">Wild taro</name>
    <name type="synonym">Arum esculentum</name>
    <dbReference type="NCBI Taxonomy" id="4460"/>
    <lineage>
        <taxon>Eukaryota</taxon>
        <taxon>Viridiplantae</taxon>
        <taxon>Streptophyta</taxon>
        <taxon>Embryophyta</taxon>
        <taxon>Tracheophyta</taxon>
        <taxon>Spermatophyta</taxon>
        <taxon>Magnoliopsida</taxon>
        <taxon>Liliopsida</taxon>
        <taxon>Araceae</taxon>
        <taxon>Aroideae</taxon>
        <taxon>Colocasieae</taxon>
        <taxon>Colocasia</taxon>
    </lineage>
</organism>
<feature type="region of interest" description="Disordered" evidence="1">
    <location>
        <begin position="52"/>
        <end position="106"/>
    </location>
</feature>
<accession>A0A843U9Q6</accession>
<gene>
    <name evidence="2" type="ORF">Taro_010493</name>
</gene>
<sequence>MPFMRSADPRPEIRTDFHPSLGEVPNLCNLSRRPHLEAMDYQCSLCHPLSLTSTASSTPPSSTKKSPISTSIHPSALGRGRQAPSCSPGGRLDWAPTSWGVGARRPLRPRHGSCRGVLRSCSRILRTEDWTPPTEISVSCGGSSRP</sequence>